<evidence type="ECO:0000313" key="3">
    <source>
        <dbReference type="Proteomes" id="UP001595909"/>
    </source>
</evidence>
<dbReference type="RefSeq" id="WP_274192012.1">
    <property type="nucleotide sequence ID" value="NZ_BAABHN010000011.1"/>
</dbReference>
<comment type="caution">
    <text evidence="2">The sequence shown here is derived from an EMBL/GenBank/DDBJ whole genome shotgun (WGS) entry which is preliminary data.</text>
</comment>
<protein>
    <submittedName>
        <fullName evidence="2">PASTA domain-containing protein</fullName>
    </submittedName>
</protein>
<dbReference type="EMBL" id="JBHSIM010000011">
    <property type="protein sequence ID" value="MFC4831885.1"/>
    <property type="molecule type" value="Genomic_DNA"/>
</dbReference>
<evidence type="ECO:0000259" key="1">
    <source>
        <dbReference type="Pfam" id="PF03793"/>
    </source>
</evidence>
<feature type="domain" description="PASTA" evidence="1">
    <location>
        <begin position="19"/>
        <end position="81"/>
    </location>
</feature>
<accession>A0ABV9RDR3</accession>
<dbReference type="Proteomes" id="UP001595909">
    <property type="component" value="Unassembled WGS sequence"/>
</dbReference>
<evidence type="ECO:0000313" key="2">
    <source>
        <dbReference type="EMBL" id="MFC4831885.1"/>
    </source>
</evidence>
<organism evidence="2 3">
    <name type="scientific">Actinomycetospora chibensis</name>
    <dbReference type="NCBI Taxonomy" id="663606"/>
    <lineage>
        <taxon>Bacteria</taxon>
        <taxon>Bacillati</taxon>
        <taxon>Actinomycetota</taxon>
        <taxon>Actinomycetes</taxon>
        <taxon>Pseudonocardiales</taxon>
        <taxon>Pseudonocardiaceae</taxon>
        <taxon>Actinomycetospora</taxon>
    </lineage>
</organism>
<dbReference type="Pfam" id="PF03793">
    <property type="entry name" value="PASTA"/>
    <property type="match status" value="1"/>
</dbReference>
<reference evidence="3" key="1">
    <citation type="journal article" date="2019" name="Int. J. Syst. Evol. Microbiol.">
        <title>The Global Catalogue of Microorganisms (GCM) 10K type strain sequencing project: providing services to taxonomists for standard genome sequencing and annotation.</title>
        <authorList>
            <consortium name="The Broad Institute Genomics Platform"/>
            <consortium name="The Broad Institute Genome Sequencing Center for Infectious Disease"/>
            <person name="Wu L."/>
            <person name="Ma J."/>
        </authorList>
    </citation>
    <scope>NUCLEOTIDE SEQUENCE [LARGE SCALE GENOMIC DNA]</scope>
    <source>
        <strain evidence="3">CCUG 50347</strain>
    </source>
</reference>
<dbReference type="InterPro" id="IPR005543">
    <property type="entry name" value="PASTA_dom"/>
</dbReference>
<dbReference type="Gene3D" id="3.30.10.20">
    <property type="match status" value="1"/>
</dbReference>
<keyword evidence="3" id="KW-1185">Reference proteome</keyword>
<sequence>MTDVSPASTEPTTGSVRTVRVPELVGVPAIDAHDRALDAGVLAVAENATHTASGRSLIHRQDPDPGAEVEHGAIVRIWVSS</sequence>
<proteinExistence type="predicted"/>
<gene>
    <name evidence="2" type="ORF">ACFPEL_05635</name>
</gene>
<name>A0ABV9RDR3_9PSEU</name>